<keyword evidence="3 5" id="KW-0195">Cyclin</keyword>
<dbReference type="SUPFAM" id="SSF47954">
    <property type="entry name" value="Cyclin-like"/>
    <property type="match status" value="1"/>
</dbReference>
<comment type="caution">
    <text evidence="6">The sequence shown here is derived from an EMBL/GenBank/DDBJ whole genome shotgun (WGS) entry which is preliminary data.</text>
</comment>
<keyword evidence="4" id="KW-0131">Cell cycle</keyword>
<dbReference type="GO" id="GO:0051301">
    <property type="term" value="P:cell division"/>
    <property type="evidence" value="ECO:0007669"/>
    <property type="project" value="UniProtKB-UniRule"/>
</dbReference>
<dbReference type="AlphaFoldDB" id="A0AAN9P365"/>
<evidence type="ECO:0000256" key="1">
    <source>
        <dbReference type="ARBA" id="ARBA00007215"/>
    </source>
</evidence>
<keyword evidence="2" id="KW-0132">Cell division</keyword>
<dbReference type="GO" id="GO:0019901">
    <property type="term" value="F:protein kinase binding"/>
    <property type="evidence" value="ECO:0007669"/>
    <property type="project" value="UniProtKB-UniRule"/>
</dbReference>
<organism evidence="6 7">
    <name type="scientific">Clitoria ternatea</name>
    <name type="common">Butterfly pea</name>
    <dbReference type="NCBI Taxonomy" id="43366"/>
    <lineage>
        <taxon>Eukaryota</taxon>
        <taxon>Viridiplantae</taxon>
        <taxon>Streptophyta</taxon>
        <taxon>Embryophyta</taxon>
        <taxon>Tracheophyta</taxon>
        <taxon>Spermatophyta</taxon>
        <taxon>Magnoliopsida</taxon>
        <taxon>eudicotyledons</taxon>
        <taxon>Gunneridae</taxon>
        <taxon>Pentapetalae</taxon>
        <taxon>rosids</taxon>
        <taxon>fabids</taxon>
        <taxon>Fabales</taxon>
        <taxon>Fabaceae</taxon>
        <taxon>Papilionoideae</taxon>
        <taxon>50 kb inversion clade</taxon>
        <taxon>NPAAA clade</taxon>
        <taxon>indigoferoid/millettioid clade</taxon>
        <taxon>Phaseoleae</taxon>
        <taxon>Clitoria</taxon>
    </lineage>
</organism>
<evidence type="ECO:0000313" key="6">
    <source>
        <dbReference type="EMBL" id="KAK7284342.1"/>
    </source>
</evidence>
<dbReference type="Pfam" id="PF08613">
    <property type="entry name" value="Cyclin"/>
    <property type="match status" value="1"/>
</dbReference>
<dbReference type="Proteomes" id="UP001359559">
    <property type="component" value="Unassembled WGS sequence"/>
</dbReference>
<gene>
    <name evidence="6" type="ORF">RJT34_19087</name>
</gene>
<keyword evidence="7" id="KW-1185">Reference proteome</keyword>
<name>A0AAN9P365_CLITE</name>
<dbReference type="Gene3D" id="1.10.472.10">
    <property type="entry name" value="Cyclin-like"/>
    <property type="match status" value="1"/>
</dbReference>
<evidence type="ECO:0000256" key="4">
    <source>
        <dbReference type="ARBA" id="ARBA00023306"/>
    </source>
</evidence>
<dbReference type="PANTHER" id="PTHR15615:SF108">
    <property type="entry name" value="PROTEIN CNPPD1"/>
    <property type="match status" value="1"/>
</dbReference>
<dbReference type="InterPro" id="IPR013922">
    <property type="entry name" value="Cyclin_PHO80-like"/>
</dbReference>
<proteinExistence type="inferred from homology"/>
<dbReference type="PIRSF" id="PIRSF027110">
    <property type="entry name" value="PREG"/>
    <property type="match status" value="1"/>
</dbReference>
<evidence type="ECO:0000313" key="7">
    <source>
        <dbReference type="Proteomes" id="UP001359559"/>
    </source>
</evidence>
<evidence type="ECO:0000256" key="3">
    <source>
        <dbReference type="ARBA" id="ARBA00023127"/>
    </source>
</evidence>
<dbReference type="EMBL" id="JAYKXN010000005">
    <property type="protein sequence ID" value="KAK7284342.1"/>
    <property type="molecule type" value="Genomic_DNA"/>
</dbReference>
<dbReference type="PANTHER" id="PTHR15615">
    <property type="match status" value="1"/>
</dbReference>
<evidence type="ECO:0000256" key="2">
    <source>
        <dbReference type="ARBA" id="ARBA00022618"/>
    </source>
</evidence>
<comment type="similarity">
    <text evidence="1">Belongs to the cyclin family. Cyclin U/P subfamily.</text>
</comment>
<protein>
    <recommendedName>
        <fullName evidence="5">Cyclin</fullName>
    </recommendedName>
</protein>
<evidence type="ECO:0000256" key="5">
    <source>
        <dbReference type="PIRNR" id="PIRNR027110"/>
    </source>
</evidence>
<dbReference type="InterPro" id="IPR036915">
    <property type="entry name" value="Cyclin-like_sf"/>
</dbReference>
<sequence length="192" mass="22036">MAIRSKAYKSLQVDAFRKCASETPLALLNLSSIWERSISKNEKLLMSTRKNDPITIFHGLKAPNLSVTQYMERIFKYTRCSASCFVIAQIYMDRFFQKMGGCLTSFNAHRLLITSVMVAAKFVDDMHCSNAYYAKVGGVSTEEMNEMEIEFLFNLEFKLFVTEEVFLKCCEKLDRAVVGEYQFRGPIRGHAK</sequence>
<accession>A0AAN9P365</accession>
<dbReference type="InterPro" id="IPR012389">
    <property type="entry name" value="Cyclin_P/U"/>
</dbReference>
<reference evidence="6 7" key="1">
    <citation type="submission" date="2024-01" db="EMBL/GenBank/DDBJ databases">
        <title>The genomes of 5 underutilized Papilionoideae crops provide insights into root nodulation and disease resistance.</title>
        <authorList>
            <person name="Yuan L."/>
        </authorList>
    </citation>
    <scope>NUCLEOTIDE SEQUENCE [LARGE SCALE GENOMIC DNA]</scope>
    <source>
        <strain evidence="6">LY-2023</strain>
        <tissue evidence="6">Leaf</tissue>
    </source>
</reference>